<proteinExistence type="predicted"/>
<dbReference type="AlphaFoldDB" id="A0A2S3HPX1"/>
<sequence length="109" mass="12076">MSNRRRSDAIPQLSPRRPQRLPPGSPLVTLAVCARVTIPSHTSCSYPPVRLTRRHRAPAKLRSPCLLHLPPILAPLNVQLVLRVSIVHTPSLRCLRKLGCLPFLVMPSG</sequence>
<evidence type="ECO:0000313" key="2">
    <source>
        <dbReference type="EMBL" id="PAN27514.2"/>
    </source>
</evidence>
<accession>A0A2S3HPX1</accession>
<reference evidence="2" key="1">
    <citation type="submission" date="2018-04" db="EMBL/GenBank/DDBJ databases">
        <title>WGS assembly of Panicum hallii.</title>
        <authorList>
            <person name="Lovell J."/>
            <person name="Jenkins J."/>
            <person name="Lowry D."/>
            <person name="Mamidi S."/>
            <person name="Sreedasyam A."/>
            <person name="Weng X."/>
            <person name="Barry K."/>
            <person name="Bonette J."/>
            <person name="Campitelli B."/>
            <person name="Daum C."/>
            <person name="Gordon S."/>
            <person name="Gould B."/>
            <person name="Lipzen A."/>
            <person name="Macqueen A."/>
            <person name="Palacio-Mejia J."/>
            <person name="Plott C."/>
            <person name="Shakirov E."/>
            <person name="Shu S."/>
            <person name="Yoshinaga Y."/>
            <person name="Zane M."/>
            <person name="Rokhsar D."/>
            <person name="Grimwood J."/>
            <person name="Schmutz J."/>
            <person name="Juenger T."/>
        </authorList>
    </citation>
    <scope>NUCLEOTIDE SEQUENCE [LARGE SCALE GENOMIC DNA]</scope>
    <source>
        <strain evidence="2">FIL2</strain>
    </source>
</reference>
<feature type="region of interest" description="Disordered" evidence="1">
    <location>
        <begin position="1"/>
        <end position="24"/>
    </location>
</feature>
<protein>
    <submittedName>
        <fullName evidence="2">Uncharacterized protein</fullName>
    </submittedName>
</protein>
<gene>
    <name evidence="2" type="ORF">PAHAL_5G085000</name>
</gene>
<dbReference type="Proteomes" id="UP000243499">
    <property type="component" value="Chromosome 5"/>
</dbReference>
<evidence type="ECO:0000256" key="1">
    <source>
        <dbReference type="SAM" id="MobiDB-lite"/>
    </source>
</evidence>
<name>A0A2S3HPX1_9POAL</name>
<dbReference type="Gramene" id="PAN27514">
    <property type="protein sequence ID" value="PAN27514"/>
    <property type="gene ID" value="PAHAL_5G085000"/>
</dbReference>
<dbReference type="EMBL" id="CM008050">
    <property type="protein sequence ID" value="PAN27514.2"/>
    <property type="molecule type" value="Genomic_DNA"/>
</dbReference>
<organism evidence="2">
    <name type="scientific">Panicum hallii</name>
    <dbReference type="NCBI Taxonomy" id="206008"/>
    <lineage>
        <taxon>Eukaryota</taxon>
        <taxon>Viridiplantae</taxon>
        <taxon>Streptophyta</taxon>
        <taxon>Embryophyta</taxon>
        <taxon>Tracheophyta</taxon>
        <taxon>Spermatophyta</taxon>
        <taxon>Magnoliopsida</taxon>
        <taxon>Liliopsida</taxon>
        <taxon>Poales</taxon>
        <taxon>Poaceae</taxon>
        <taxon>PACMAD clade</taxon>
        <taxon>Panicoideae</taxon>
        <taxon>Panicodae</taxon>
        <taxon>Paniceae</taxon>
        <taxon>Panicinae</taxon>
        <taxon>Panicum</taxon>
        <taxon>Panicum sect. Panicum</taxon>
    </lineage>
</organism>